<evidence type="ECO:0000259" key="6">
    <source>
        <dbReference type="PROSITE" id="PS50052"/>
    </source>
</evidence>
<feature type="domain" description="Guanylate kinase-like" evidence="6">
    <location>
        <begin position="353"/>
        <end position="534"/>
    </location>
</feature>
<sequence>MDLEGLTNESSKKGCDTKDLISVVNELSPFYQGPKEDLKFLETFLHSSEFQQLMKIHSKVQDVPPRDKPNQSLTILHMVLYDLEETYSSDAVCAELYKCLNSVHVHSAIMAYDKILNKDYAPIPIHPGDYKKQEEKDPIITVRVDKEDNEPLGITVKSDSNDNVIISRIIHGKVADRCGILRVGDIIHEINGYSVYGKTIDDIADEMSKLSGTIVFKISSPQEYRLPQVRHQPVTYVKALFSYNPDTDADLPCAEAGLLFNKGDILAILNKDDPHWWQAKVYDTAKVGLIPSTKTRERFEYRSTLTMKDTDKRIKRRKPTEVEYSPLNCEIQGGHELATYEEVVKMKPLTLHPRPLILIAPTCHPFSMSEVKFKLIQSDRDKYGQAIMSTTRPPKENEINGRHYHFVQKEEFLRSLQSKQMLDHMEYAGQHIGLSINTIRTVMTSGKTCVLTLSPKTLKIVHYIAELKPYVIFFAAPRRSNAWLNVGLVQEQKDIKRAQQESDEMEARYGQYFDKTIEYVNVEQAFIATQRTVAEELLSKPQWVPSVWSA</sequence>
<dbReference type="KEGG" id="aqu:105313482"/>
<dbReference type="SUPFAM" id="SSF52540">
    <property type="entry name" value="P-loop containing nucleoside triphosphate hydrolases"/>
    <property type="match status" value="1"/>
</dbReference>
<feature type="domain" description="PDZ" evidence="7">
    <location>
        <begin position="141"/>
        <end position="222"/>
    </location>
</feature>
<dbReference type="Gene3D" id="2.30.30.40">
    <property type="entry name" value="SH3 Domains"/>
    <property type="match status" value="1"/>
</dbReference>
<comment type="similarity">
    <text evidence="1">Belongs to the MAGUK family.</text>
</comment>
<dbReference type="Gene3D" id="3.40.50.300">
    <property type="entry name" value="P-loop containing nucleotide triphosphate hydrolases"/>
    <property type="match status" value="1"/>
</dbReference>
<organism evidence="8">
    <name type="scientific">Amphimedon queenslandica</name>
    <name type="common">Sponge</name>
    <dbReference type="NCBI Taxonomy" id="400682"/>
    <lineage>
        <taxon>Eukaryota</taxon>
        <taxon>Metazoa</taxon>
        <taxon>Porifera</taxon>
        <taxon>Demospongiae</taxon>
        <taxon>Heteroscleromorpha</taxon>
        <taxon>Haplosclerida</taxon>
        <taxon>Niphatidae</taxon>
        <taxon>Amphimedon</taxon>
    </lineage>
</organism>
<dbReference type="EnsemblMetazoa" id="XM_011406960.2">
    <property type="protein sequence ID" value="XP_011405262.2"/>
    <property type="gene ID" value="LOC105313482"/>
</dbReference>
<evidence type="ECO:0000256" key="2">
    <source>
        <dbReference type="ARBA" id="ARBA00022443"/>
    </source>
</evidence>
<dbReference type="SMART" id="SM00072">
    <property type="entry name" value="GuKc"/>
    <property type="match status" value="1"/>
</dbReference>
<dbReference type="PANTHER" id="PTHR23122">
    <property type="entry name" value="MEMBRANE-ASSOCIATED GUANYLATE KINASE MAGUK"/>
    <property type="match status" value="1"/>
</dbReference>
<dbReference type="Proteomes" id="UP000007879">
    <property type="component" value="Unassembled WGS sequence"/>
</dbReference>
<feature type="coiled-coil region" evidence="4">
    <location>
        <begin position="488"/>
        <end position="515"/>
    </location>
</feature>
<protein>
    <recommendedName>
        <fullName evidence="10">MAGUK p55 subfamily member 7</fullName>
    </recommendedName>
</protein>
<dbReference type="InterPro" id="IPR008145">
    <property type="entry name" value="GK/Ca_channel_bsu"/>
</dbReference>
<dbReference type="InterPro" id="IPR036034">
    <property type="entry name" value="PDZ_sf"/>
</dbReference>
<dbReference type="SMART" id="SM00228">
    <property type="entry name" value="PDZ"/>
    <property type="match status" value="1"/>
</dbReference>
<evidence type="ECO:0008006" key="10">
    <source>
        <dbReference type="Google" id="ProtNLM"/>
    </source>
</evidence>
<evidence type="ECO:0000259" key="7">
    <source>
        <dbReference type="PROSITE" id="PS50106"/>
    </source>
</evidence>
<keyword evidence="9" id="KW-1185">Reference proteome</keyword>
<dbReference type="PROSITE" id="PS50052">
    <property type="entry name" value="GUANYLATE_KINASE_2"/>
    <property type="match status" value="1"/>
</dbReference>
<dbReference type="CDD" id="cd11862">
    <property type="entry name" value="SH3_MPP"/>
    <property type="match status" value="1"/>
</dbReference>
<dbReference type="PROSITE" id="PS50002">
    <property type="entry name" value="SH3"/>
    <property type="match status" value="1"/>
</dbReference>
<dbReference type="eggNOG" id="KOG0609">
    <property type="taxonomic scope" value="Eukaryota"/>
</dbReference>
<dbReference type="InterPro" id="IPR036028">
    <property type="entry name" value="SH3-like_dom_sf"/>
</dbReference>
<evidence type="ECO:0000256" key="4">
    <source>
        <dbReference type="SAM" id="Coils"/>
    </source>
</evidence>
<dbReference type="Pfam" id="PF00625">
    <property type="entry name" value="Guanylate_kin"/>
    <property type="match status" value="1"/>
</dbReference>
<feature type="domain" description="SH3" evidence="5">
    <location>
        <begin position="232"/>
        <end position="300"/>
    </location>
</feature>
<dbReference type="OrthoDB" id="439127at2759"/>
<dbReference type="SMART" id="SM00326">
    <property type="entry name" value="SH3"/>
    <property type="match status" value="1"/>
</dbReference>
<evidence type="ECO:0000256" key="1">
    <source>
        <dbReference type="ARBA" id="ARBA00007014"/>
    </source>
</evidence>
<dbReference type="Pfam" id="PF00018">
    <property type="entry name" value="SH3_1"/>
    <property type="match status" value="1"/>
</dbReference>
<dbReference type="STRING" id="400682.A0A1X7UGA5"/>
<reference evidence="9" key="1">
    <citation type="journal article" date="2010" name="Nature">
        <title>The Amphimedon queenslandica genome and the evolution of animal complexity.</title>
        <authorList>
            <person name="Srivastava M."/>
            <person name="Simakov O."/>
            <person name="Chapman J."/>
            <person name="Fahey B."/>
            <person name="Gauthier M.E."/>
            <person name="Mitros T."/>
            <person name="Richards G.S."/>
            <person name="Conaco C."/>
            <person name="Dacre M."/>
            <person name="Hellsten U."/>
            <person name="Larroux C."/>
            <person name="Putnam N.H."/>
            <person name="Stanke M."/>
            <person name="Adamska M."/>
            <person name="Darling A."/>
            <person name="Degnan S.M."/>
            <person name="Oakley T.H."/>
            <person name="Plachetzki D.C."/>
            <person name="Zhai Y."/>
            <person name="Adamski M."/>
            <person name="Calcino A."/>
            <person name="Cummins S.F."/>
            <person name="Goodstein D.M."/>
            <person name="Harris C."/>
            <person name="Jackson D.J."/>
            <person name="Leys S.P."/>
            <person name="Shu S."/>
            <person name="Woodcroft B.J."/>
            <person name="Vervoort M."/>
            <person name="Kosik K.S."/>
            <person name="Manning G."/>
            <person name="Degnan B.M."/>
            <person name="Rokhsar D.S."/>
        </authorList>
    </citation>
    <scope>NUCLEOTIDE SEQUENCE [LARGE SCALE GENOMIC DNA]</scope>
</reference>
<dbReference type="EnsemblMetazoa" id="Aqu2.1.26493_001">
    <property type="protein sequence ID" value="Aqu2.1.26493_001"/>
    <property type="gene ID" value="Aqu2.1.26493"/>
</dbReference>
<dbReference type="Gene3D" id="2.30.42.10">
    <property type="match status" value="1"/>
</dbReference>
<dbReference type="InterPro" id="IPR001452">
    <property type="entry name" value="SH3_domain"/>
</dbReference>
<name>A0A1X7UGA5_AMPQE</name>
<dbReference type="PROSITE" id="PS00856">
    <property type="entry name" value="GUANYLATE_KINASE_1"/>
    <property type="match status" value="1"/>
</dbReference>
<keyword evidence="2 3" id="KW-0728">SH3 domain</keyword>
<dbReference type="SUPFAM" id="SSF50044">
    <property type="entry name" value="SH3-domain"/>
    <property type="match status" value="1"/>
</dbReference>
<dbReference type="InterPro" id="IPR050716">
    <property type="entry name" value="MAGUK"/>
</dbReference>
<dbReference type="InterPro" id="IPR027417">
    <property type="entry name" value="P-loop_NTPase"/>
</dbReference>
<evidence type="ECO:0000313" key="9">
    <source>
        <dbReference type="Proteomes" id="UP000007879"/>
    </source>
</evidence>
<reference evidence="8" key="2">
    <citation type="submission" date="2017-05" db="UniProtKB">
        <authorList>
            <consortium name="EnsemblMetazoa"/>
        </authorList>
    </citation>
    <scope>IDENTIFICATION</scope>
</reference>
<dbReference type="Gene3D" id="1.10.287.650">
    <property type="entry name" value="L27 domain"/>
    <property type="match status" value="1"/>
</dbReference>
<keyword evidence="4" id="KW-0175">Coiled coil</keyword>
<gene>
    <name evidence="8" type="primary">105313482</name>
</gene>
<dbReference type="SMART" id="SM00569">
    <property type="entry name" value="L27"/>
    <property type="match status" value="2"/>
</dbReference>
<proteinExistence type="inferred from homology"/>
<dbReference type="InterPro" id="IPR004172">
    <property type="entry name" value="L27_dom"/>
</dbReference>
<dbReference type="AlphaFoldDB" id="A0A1X7UGA5"/>
<accession>A0A1X7UGA5</accession>
<evidence type="ECO:0000313" key="8">
    <source>
        <dbReference type="EnsemblMetazoa" id="Aqu2.1.26493_001"/>
    </source>
</evidence>
<evidence type="ECO:0000256" key="3">
    <source>
        <dbReference type="PROSITE-ProRule" id="PRU00192"/>
    </source>
</evidence>
<dbReference type="SUPFAM" id="SSF50156">
    <property type="entry name" value="PDZ domain-like"/>
    <property type="match status" value="1"/>
</dbReference>
<dbReference type="InParanoid" id="A0A1X7UGA5"/>
<dbReference type="InterPro" id="IPR020590">
    <property type="entry name" value="Guanylate_kinase_CS"/>
</dbReference>
<dbReference type="InterPro" id="IPR001478">
    <property type="entry name" value="PDZ"/>
</dbReference>
<dbReference type="PROSITE" id="PS50106">
    <property type="entry name" value="PDZ"/>
    <property type="match status" value="1"/>
</dbReference>
<evidence type="ECO:0000259" key="5">
    <source>
        <dbReference type="PROSITE" id="PS50002"/>
    </source>
</evidence>
<dbReference type="InterPro" id="IPR008144">
    <property type="entry name" value="Guanylate_kin-like_dom"/>
</dbReference>
<dbReference type="Pfam" id="PF00595">
    <property type="entry name" value="PDZ"/>
    <property type="match status" value="1"/>
</dbReference>